<evidence type="ECO:0000259" key="1">
    <source>
        <dbReference type="Pfam" id="PF12697"/>
    </source>
</evidence>
<protein>
    <submittedName>
        <fullName evidence="2">Alpha/beta hydrolase</fullName>
    </submittedName>
</protein>
<gene>
    <name evidence="2" type="ORF">KHA94_15885</name>
</gene>
<evidence type="ECO:0000313" key="2">
    <source>
        <dbReference type="EMBL" id="MBS4191671.1"/>
    </source>
</evidence>
<keyword evidence="3" id="KW-1185">Reference proteome</keyword>
<dbReference type="PANTHER" id="PTHR43194:SF2">
    <property type="entry name" value="PEROXISOMAL MEMBRANE PROTEIN LPX1"/>
    <property type="match status" value="1"/>
</dbReference>
<name>A0ABS5NV06_9BACI</name>
<reference evidence="2 3" key="1">
    <citation type="submission" date="2021-05" db="EMBL/GenBank/DDBJ databases">
        <title>Novel Bacillus species.</title>
        <authorList>
            <person name="Liu G."/>
        </authorList>
    </citation>
    <scope>NUCLEOTIDE SEQUENCE [LARGE SCALE GENOMIC DNA]</scope>
    <source>
        <strain evidence="2 3">FJAT-49705</strain>
    </source>
</reference>
<sequence>MKKYKIMFIHGAGGTKNKWRAMKDYCEEALYEAIDLPGHGENEFNLITSIQDHAAYIDQSIQEDTIVVGHSMGGLIALELAARNKRVKGIVLAASFYELPVHPKILDKLANGEFPSSLFHASYSSDVAESLLEEEKKEMNKVPIEITYADFKACNSYLEGAERLSALDIPICAILGKQDRLLPSEPEKLLKNIKREMSIVEIDGSGHYIMLEKPEEFFEALTLFTQELEQQTV</sequence>
<dbReference type="InterPro" id="IPR000073">
    <property type="entry name" value="AB_hydrolase_1"/>
</dbReference>
<dbReference type="InterPro" id="IPR050228">
    <property type="entry name" value="Carboxylesterase_BioH"/>
</dbReference>
<dbReference type="EMBL" id="JAGYPM010000003">
    <property type="protein sequence ID" value="MBS4191671.1"/>
    <property type="molecule type" value="Genomic_DNA"/>
</dbReference>
<dbReference type="InterPro" id="IPR029058">
    <property type="entry name" value="AB_hydrolase_fold"/>
</dbReference>
<proteinExistence type="predicted"/>
<evidence type="ECO:0000313" key="3">
    <source>
        <dbReference type="Proteomes" id="UP000681027"/>
    </source>
</evidence>
<dbReference type="Proteomes" id="UP000681027">
    <property type="component" value="Unassembled WGS sequence"/>
</dbReference>
<dbReference type="PANTHER" id="PTHR43194">
    <property type="entry name" value="HYDROLASE ALPHA/BETA FOLD FAMILY"/>
    <property type="match status" value="1"/>
</dbReference>
<dbReference type="SUPFAM" id="SSF53474">
    <property type="entry name" value="alpha/beta-Hydrolases"/>
    <property type="match status" value="1"/>
</dbReference>
<dbReference type="RefSeq" id="WP_213103092.1">
    <property type="nucleotide sequence ID" value="NZ_JAGYPM010000003.1"/>
</dbReference>
<organism evidence="2 3">
    <name type="scientific">Cytobacillus citreus</name>
    <dbReference type="NCBI Taxonomy" id="2833586"/>
    <lineage>
        <taxon>Bacteria</taxon>
        <taxon>Bacillati</taxon>
        <taxon>Bacillota</taxon>
        <taxon>Bacilli</taxon>
        <taxon>Bacillales</taxon>
        <taxon>Bacillaceae</taxon>
        <taxon>Cytobacillus</taxon>
    </lineage>
</organism>
<accession>A0ABS5NV06</accession>
<keyword evidence="2" id="KW-0378">Hydrolase</keyword>
<dbReference type="Gene3D" id="3.40.50.1820">
    <property type="entry name" value="alpha/beta hydrolase"/>
    <property type="match status" value="1"/>
</dbReference>
<dbReference type="Pfam" id="PF12697">
    <property type="entry name" value="Abhydrolase_6"/>
    <property type="match status" value="1"/>
</dbReference>
<comment type="caution">
    <text evidence="2">The sequence shown here is derived from an EMBL/GenBank/DDBJ whole genome shotgun (WGS) entry which is preliminary data.</text>
</comment>
<dbReference type="GO" id="GO:0016787">
    <property type="term" value="F:hydrolase activity"/>
    <property type="evidence" value="ECO:0007669"/>
    <property type="project" value="UniProtKB-KW"/>
</dbReference>
<feature type="domain" description="AB hydrolase-1" evidence="1">
    <location>
        <begin position="7"/>
        <end position="220"/>
    </location>
</feature>